<gene>
    <name evidence="1" type="ORF">POM88_005979</name>
</gene>
<proteinExistence type="predicted"/>
<dbReference type="EMBL" id="JAUIZM010000002">
    <property type="protein sequence ID" value="KAK1396116.1"/>
    <property type="molecule type" value="Genomic_DNA"/>
</dbReference>
<accession>A0AAD8J4J8</accession>
<comment type="caution">
    <text evidence="1">The sequence shown here is derived from an EMBL/GenBank/DDBJ whole genome shotgun (WGS) entry which is preliminary data.</text>
</comment>
<protein>
    <submittedName>
        <fullName evidence="1">Uncharacterized protein</fullName>
    </submittedName>
</protein>
<dbReference type="AlphaFoldDB" id="A0AAD8J4J8"/>
<reference evidence="1" key="1">
    <citation type="submission" date="2023-02" db="EMBL/GenBank/DDBJ databases">
        <title>Genome of toxic invasive species Heracleum sosnowskyi carries increased number of genes despite the absence of recent whole-genome duplications.</title>
        <authorList>
            <person name="Schelkunov M."/>
            <person name="Shtratnikova V."/>
            <person name="Makarenko M."/>
            <person name="Klepikova A."/>
            <person name="Omelchenko D."/>
            <person name="Novikova G."/>
            <person name="Obukhova E."/>
            <person name="Bogdanov V."/>
            <person name="Penin A."/>
            <person name="Logacheva M."/>
        </authorList>
    </citation>
    <scope>NUCLEOTIDE SEQUENCE</scope>
    <source>
        <strain evidence="1">Hsosn_3</strain>
        <tissue evidence="1">Leaf</tissue>
    </source>
</reference>
<evidence type="ECO:0000313" key="2">
    <source>
        <dbReference type="Proteomes" id="UP001237642"/>
    </source>
</evidence>
<organism evidence="1 2">
    <name type="scientific">Heracleum sosnowskyi</name>
    <dbReference type="NCBI Taxonomy" id="360622"/>
    <lineage>
        <taxon>Eukaryota</taxon>
        <taxon>Viridiplantae</taxon>
        <taxon>Streptophyta</taxon>
        <taxon>Embryophyta</taxon>
        <taxon>Tracheophyta</taxon>
        <taxon>Spermatophyta</taxon>
        <taxon>Magnoliopsida</taxon>
        <taxon>eudicotyledons</taxon>
        <taxon>Gunneridae</taxon>
        <taxon>Pentapetalae</taxon>
        <taxon>asterids</taxon>
        <taxon>campanulids</taxon>
        <taxon>Apiales</taxon>
        <taxon>Apiaceae</taxon>
        <taxon>Apioideae</taxon>
        <taxon>apioid superclade</taxon>
        <taxon>Tordylieae</taxon>
        <taxon>Tordyliinae</taxon>
        <taxon>Heracleum</taxon>
    </lineage>
</organism>
<dbReference type="Proteomes" id="UP001237642">
    <property type="component" value="Unassembled WGS sequence"/>
</dbReference>
<reference evidence="1" key="2">
    <citation type="submission" date="2023-05" db="EMBL/GenBank/DDBJ databases">
        <authorList>
            <person name="Schelkunov M.I."/>
        </authorList>
    </citation>
    <scope>NUCLEOTIDE SEQUENCE</scope>
    <source>
        <strain evidence="1">Hsosn_3</strain>
        <tissue evidence="1">Leaf</tissue>
    </source>
</reference>
<name>A0AAD8J4J8_9APIA</name>
<evidence type="ECO:0000313" key="1">
    <source>
        <dbReference type="EMBL" id="KAK1396116.1"/>
    </source>
</evidence>
<keyword evidence="2" id="KW-1185">Reference proteome</keyword>
<sequence>MVVQEEMENMVVSRPSRFKKLAAAKKSPYLQRVKPVKAAGINSDESALWEWLFDNTKSLNYCSQYIRMHITISSYNMKYPAWEIIDNMGSCENIDEIYGVLPYDLVSFVLSVLIDCGIFVMRHMESYMGQPWTGWETGLDKESVKQRGQLVDLCRMYCHDILGNALNANREKVIKRATDYMKVEKMRVLRRANIKRK</sequence>